<gene>
    <name evidence="1" type="ORF">Catovirus_1_358</name>
</gene>
<accession>A0A1V0S9I0</accession>
<evidence type="ECO:0000313" key="1">
    <source>
        <dbReference type="EMBL" id="ARF08308.1"/>
    </source>
</evidence>
<sequence>MATKNRPSPSESAQDHRNKIMIGNDGNKYISLPDKNGVYRWKIYYETYDFTKLDSFEINVNNSVLVIKDNFECFIKNGILYINFANELIPEINKMNVSLDLNKISKNLFVETNNPKYSFVQLSYKNLFIQINFSYKKKDKQFINELNNISSIGSYFNIDTILHNKIHHYGEMILLNLSNIKNLKKGKRYIIVYGSIWNIDYAGFSSLAVLDYNDFYYDKYLKKYVVDGIIYTIENNKLIQYNAAEFMSTNTNCGKSNECYFGHGKSFDPIHLIVQLRKDIKLHNLFKRI</sequence>
<dbReference type="EMBL" id="KY684083">
    <property type="protein sequence ID" value="ARF08308.1"/>
    <property type="molecule type" value="Genomic_DNA"/>
</dbReference>
<proteinExistence type="predicted"/>
<reference evidence="1" key="1">
    <citation type="journal article" date="2017" name="Science">
        <title>Giant viruses with an expanded complement of translation system components.</title>
        <authorList>
            <person name="Schulz F."/>
            <person name="Yutin N."/>
            <person name="Ivanova N.N."/>
            <person name="Ortega D.R."/>
            <person name="Lee T.K."/>
            <person name="Vierheilig J."/>
            <person name="Daims H."/>
            <person name="Horn M."/>
            <person name="Wagner M."/>
            <person name="Jensen G.J."/>
            <person name="Kyrpides N.C."/>
            <person name="Koonin E.V."/>
            <person name="Woyke T."/>
        </authorList>
    </citation>
    <scope>NUCLEOTIDE SEQUENCE</scope>
    <source>
        <strain evidence="1">CTV1</strain>
    </source>
</reference>
<protein>
    <submittedName>
        <fullName evidence="1">Uncharacterized protein</fullName>
    </submittedName>
</protein>
<name>A0A1V0S9I0_9VIRU</name>
<organism evidence="1">
    <name type="scientific">Catovirus CTV1</name>
    <dbReference type="NCBI Taxonomy" id="1977631"/>
    <lineage>
        <taxon>Viruses</taxon>
        <taxon>Varidnaviria</taxon>
        <taxon>Bamfordvirae</taxon>
        <taxon>Nucleocytoviricota</taxon>
        <taxon>Megaviricetes</taxon>
        <taxon>Imitervirales</taxon>
        <taxon>Mimiviridae</taxon>
        <taxon>Klosneuvirinae</taxon>
        <taxon>Catovirus</taxon>
    </lineage>
</organism>